<evidence type="ECO:0000256" key="4">
    <source>
        <dbReference type="ARBA" id="ARBA00022833"/>
    </source>
</evidence>
<dbReference type="GO" id="GO:0016787">
    <property type="term" value="F:hydrolase activity"/>
    <property type="evidence" value="ECO:0007669"/>
    <property type="project" value="UniProtKB-KW"/>
</dbReference>
<accession>A0A419DCY2</accession>
<dbReference type="InterPro" id="IPR036866">
    <property type="entry name" value="RibonucZ/Hydroxyglut_hydro"/>
</dbReference>
<dbReference type="GO" id="GO:0046872">
    <property type="term" value="F:metal ion binding"/>
    <property type="evidence" value="ECO:0007669"/>
    <property type="project" value="UniProtKB-KW"/>
</dbReference>
<comment type="cofactor">
    <cofactor evidence="1">
        <name>Zn(2+)</name>
        <dbReference type="ChEBI" id="CHEBI:29105"/>
    </cofactor>
</comment>
<feature type="domain" description="Metallo-beta-lactamase" evidence="5">
    <location>
        <begin position="24"/>
        <end position="194"/>
    </location>
</feature>
<dbReference type="EMBL" id="QZJW01000036">
    <property type="protein sequence ID" value="RJO60943.1"/>
    <property type="molecule type" value="Genomic_DNA"/>
</dbReference>
<dbReference type="Proteomes" id="UP000285655">
    <property type="component" value="Unassembled WGS sequence"/>
</dbReference>
<dbReference type="CDD" id="cd06262">
    <property type="entry name" value="metallo-hydrolase-like_MBL-fold"/>
    <property type="match status" value="1"/>
</dbReference>
<reference evidence="6 7" key="1">
    <citation type="journal article" date="2017" name="ISME J.">
        <title>Energy and carbon metabolisms in a deep terrestrial subsurface fluid microbial community.</title>
        <authorList>
            <person name="Momper L."/>
            <person name="Jungbluth S.P."/>
            <person name="Lee M.D."/>
            <person name="Amend J.P."/>
        </authorList>
    </citation>
    <scope>NUCLEOTIDE SEQUENCE [LARGE SCALE GENOMIC DNA]</scope>
    <source>
        <strain evidence="6">SURF_29</strain>
    </source>
</reference>
<gene>
    <name evidence="6" type="ORF">C4544_04210</name>
</gene>
<evidence type="ECO:0000259" key="5">
    <source>
        <dbReference type="SMART" id="SM00849"/>
    </source>
</evidence>
<sequence length="208" mass="23094">MAVEMTRMNMKKMQIKKIIVGPIETNCYLVVSGNELAVIDPGDEADRIISGIQDLGKVNYKYILLTHGHFDHVMAVNELKGKYGFKVIVGEKDTDIQSLNAQIRIETEAILPDVTVKEGDELELGEEKIGVFATPGHTKGSVCYKISQNLFSGDTLFHRSHGRTDLPGGSDEEMGKSLDKLLKLDENIKVYPGHSNETTIKAERENYA</sequence>
<dbReference type="InterPro" id="IPR001279">
    <property type="entry name" value="Metallo-B-lactamas"/>
</dbReference>
<keyword evidence="3 6" id="KW-0378">Hydrolase</keyword>
<protein>
    <submittedName>
        <fullName evidence="6">MBL fold metallo-hydrolase</fullName>
    </submittedName>
</protein>
<dbReference type="InterPro" id="IPR051453">
    <property type="entry name" value="MBL_Glyoxalase_II"/>
</dbReference>
<proteinExistence type="predicted"/>
<dbReference type="PANTHER" id="PTHR46233:SF3">
    <property type="entry name" value="HYDROXYACYLGLUTATHIONE HYDROLASE GLOC"/>
    <property type="match status" value="1"/>
</dbReference>
<dbReference type="PANTHER" id="PTHR46233">
    <property type="entry name" value="HYDROXYACYLGLUTATHIONE HYDROLASE GLOC"/>
    <property type="match status" value="1"/>
</dbReference>
<organism evidence="6 7">
    <name type="scientific">candidate division WS5 bacterium</name>
    <dbReference type="NCBI Taxonomy" id="2093353"/>
    <lineage>
        <taxon>Bacteria</taxon>
        <taxon>candidate division WS5</taxon>
    </lineage>
</organism>
<dbReference type="AlphaFoldDB" id="A0A419DCY2"/>
<comment type="caution">
    <text evidence="6">The sequence shown here is derived from an EMBL/GenBank/DDBJ whole genome shotgun (WGS) entry which is preliminary data.</text>
</comment>
<evidence type="ECO:0000256" key="2">
    <source>
        <dbReference type="ARBA" id="ARBA00022723"/>
    </source>
</evidence>
<dbReference type="Gene3D" id="3.60.15.10">
    <property type="entry name" value="Ribonuclease Z/Hydroxyacylglutathione hydrolase-like"/>
    <property type="match status" value="1"/>
</dbReference>
<evidence type="ECO:0000256" key="1">
    <source>
        <dbReference type="ARBA" id="ARBA00001947"/>
    </source>
</evidence>
<evidence type="ECO:0000313" key="7">
    <source>
        <dbReference type="Proteomes" id="UP000285655"/>
    </source>
</evidence>
<evidence type="ECO:0000256" key="3">
    <source>
        <dbReference type="ARBA" id="ARBA00022801"/>
    </source>
</evidence>
<dbReference type="Pfam" id="PF00753">
    <property type="entry name" value="Lactamase_B"/>
    <property type="match status" value="1"/>
</dbReference>
<dbReference type="SMART" id="SM00849">
    <property type="entry name" value="Lactamase_B"/>
    <property type="match status" value="1"/>
</dbReference>
<dbReference type="SUPFAM" id="SSF56281">
    <property type="entry name" value="Metallo-hydrolase/oxidoreductase"/>
    <property type="match status" value="1"/>
</dbReference>
<name>A0A419DCY2_9BACT</name>
<keyword evidence="4" id="KW-0862">Zinc</keyword>
<keyword evidence="2" id="KW-0479">Metal-binding</keyword>
<evidence type="ECO:0000313" key="6">
    <source>
        <dbReference type="EMBL" id="RJO60943.1"/>
    </source>
</evidence>